<accession>A0ACB0IDD9</accession>
<organism evidence="1 2">
    <name type="scientific">Trifolium pratense</name>
    <name type="common">Red clover</name>
    <dbReference type="NCBI Taxonomy" id="57577"/>
    <lineage>
        <taxon>Eukaryota</taxon>
        <taxon>Viridiplantae</taxon>
        <taxon>Streptophyta</taxon>
        <taxon>Embryophyta</taxon>
        <taxon>Tracheophyta</taxon>
        <taxon>Spermatophyta</taxon>
        <taxon>Magnoliopsida</taxon>
        <taxon>eudicotyledons</taxon>
        <taxon>Gunneridae</taxon>
        <taxon>Pentapetalae</taxon>
        <taxon>rosids</taxon>
        <taxon>fabids</taxon>
        <taxon>Fabales</taxon>
        <taxon>Fabaceae</taxon>
        <taxon>Papilionoideae</taxon>
        <taxon>50 kb inversion clade</taxon>
        <taxon>NPAAA clade</taxon>
        <taxon>Hologalegina</taxon>
        <taxon>IRL clade</taxon>
        <taxon>Trifolieae</taxon>
        <taxon>Trifolium</taxon>
    </lineage>
</organism>
<dbReference type="Proteomes" id="UP001177021">
    <property type="component" value="Unassembled WGS sequence"/>
</dbReference>
<evidence type="ECO:0000313" key="1">
    <source>
        <dbReference type="EMBL" id="CAJ2630097.1"/>
    </source>
</evidence>
<gene>
    <name evidence="1" type="ORF">MILVUS5_LOCUS1944</name>
</gene>
<proteinExistence type="predicted"/>
<evidence type="ECO:0000313" key="2">
    <source>
        <dbReference type="Proteomes" id="UP001177021"/>
    </source>
</evidence>
<protein>
    <submittedName>
        <fullName evidence="1">Uncharacterized protein</fullName>
    </submittedName>
</protein>
<name>A0ACB0IDD9_TRIPR</name>
<dbReference type="EMBL" id="CASHSV030000001">
    <property type="protein sequence ID" value="CAJ2630097.1"/>
    <property type="molecule type" value="Genomic_DNA"/>
</dbReference>
<sequence>MGWFLAQYIWAFLAGSLFFNGLSYSYKAPMYTFIKEATFAPPILRYDYIVIGGGSCGCPLAATLSHGGEVLVLERGGSPYTNPEQIKINKFVHALVNTSSSSFSQQFISTDGVLNARARVLGGGSVLNAGFYSRASNRYISETGWNETLAESAYEWVENKVAFEPPIMQWQSAVRDGLLEAGVLPYNGFTFDHLYGTKVGGSIFDKEGHRHTAADLLEYAYPTRISVYLHATVQKILFKYNAEKNRPQAYGVIFKDALGIIHRAYISSNVKNEIIVSAGAIGSPQLLMLSGIGPAKHLKAHGIKVVLDQPLVGQGMADNPMNILFVPSPLPVELSLVQTVGITKNGSFIEAVSGLNLGLSWFDRLRGIFELVSNQSGLPHKFAPETMKSFANIIRSLDNSTLKGGVILEKIRGPRSTGHLELLTTNPNDNPSVTFNYFKDPEDLRMCVEGMKTIINVINSKAFSRFRYPNMSVQALIDWMLYVPVNFRPKHRNASFSLEQYCIDTVLTIWHYHGGCQYGKVVDHNYKVIGVEALRVIDGSTFYRSPGTNPQATVMMLGRYMGQKIIKKRLSQEEVK</sequence>
<reference evidence="1" key="1">
    <citation type="submission" date="2023-10" db="EMBL/GenBank/DDBJ databases">
        <authorList>
            <person name="Rodriguez Cubillos JULIANA M."/>
            <person name="De Vega J."/>
        </authorList>
    </citation>
    <scope>NUCLEOTIDE SEQUENCE</scope>
</reference>
<keyword evidence="2" id="KW-1185">Reference proteome</keyword>
<comment type="caution">
    <text evidence="1">The sequence shown here is derived from an EMBL/GenBank/DDBJ whole genome shotgun (WGS) entry which is preliminary data.</text>
</comment>